<dbReference type="InterPro" id="IPR051609">
    <property type="entry name" value="NmrA/Isoflavone_reductase-like"/>
</dbReference>
<keyword evidence="5" id="KW-1185">Reference proteome</keyword>
<dbReference type="EMBL" id="LKEB01000055">
    <property type="protein sequence ID" value="ROW00862.1"/>
    <property type="molecule type" value="Genomic_DNA"/>
</dbReference>
<dbReference type="InParanoid" id="A0A423WBW3"/>
<evidence type="ECO:0000313" key="5">
    <source>
        <dbReference type="Proteomes" id="UP000285146"/>
    </source>
</evidence>
<reference evidence="4 5" key="1">
    <citation type="submission" date="2015-09" db="EMBL/GenBank/DDBJ databases">
        <title>Host preference determinants of Valsa canker pathogens revealed by comparative genomics.</title>
        <authorList>
            <person name="Yin Z."/>
            <person name="Huang L."/>
        </authorList>
    </citation>
    <scope>NUCLEOTIDE SEQUENCE [LARGE SCALE GENOMIC DNA]</scope>
    <source>
        <strain evidence="4 5">SXYLt</strain>
    </source>
</reference>
<dbReference type="Gene3D" id="3.90.25.10">
    <property type="entry name" value="UDP-galactose 4-epimerase, domain 1"/>
    <property type="match status" value="1"/>
</dbReference>
<dbReference type="Pfam" id="PF05368">
    <property type="entry name" value="NmrA"/>
    <property type="match status" value="1"/>
</dbReference>
<dbReference type="OrthoDB" id="419598at2759"/>
<comment type="caution">
    <text evidence="4">The sequence shown here is derived from an EMBL/GenBank/DDBJ whole genome shotgun (WGS) entry which is preliminary data.</text>
</comment>
<protein>
    <recommendedName>
        <fullName evidence="3">NmrA-like domain-containing protein</fullName>
    </recommendedName>
</protein>
<evidence type="ECO:0000313" key="4">
    <source>
        <dbReference type="EMBL" id="ROW00862.1"/>
    </source>
</evidence>
<dbReference type="SUPFAM" id="SSF51735">
    <property type="entry name" value="NAD(P)-binding Rossmann-fold domains"/>
    <property type="match status" value="1"/>
</dbReference>
<evidence type="ECO:0000259" key="3">
    <source>
        <dbReference type="Pfam" id="PF05368"/>
    </source>
</evidence>
<name>A0A423WBW3_9PEZI</name>
<dbReference type="InterPro" id="IPR045312">
    <property type="entry name" value="PCBER-like"/>
</dbReference>
<keyword evidence="2" id="KW-0560">Oxidoreductase</keyword>
<evidence type="ECO:0000256" key="2">
    <source>
        <dbReference type="ARBA" id="ARBA00023002"/>
    </source>
</evidence>
<keyword evidence="1" id="KW-0521">NADP</keyword>
<dbReference type="PANTHER" id="PTHR47706">
    <property type="entry name" value="NMRA-LIKE FAMILY PROTEIN"/>
    <property type="match status" value="1"/>
</dbReference>
<dbReference type="Gene3D" id="3.40.50.720">
    <property type="entry name" value="NAD(P)-binding Rossmann-like Domain"/>
    <property type="match status" value="1"/>
</dbReference>
<dbReference type="GO" id="GO:0016491">
    <property type="term" value="F:oxidoreductase activity"/>
    <property type="evidence" value="ECO:0007669"/>
    <property type="project" value="UniProtKB-KW"/>
</dbReference>
<dbReference type="STRING" id="1230097.A0A423WBW3"/>
<dbReference type="InterPro" id="IPR008030">
    <property type="entry name" value="NmrA-like"/>
</dbReference>
<gene>
    <name evidence="4" type="ORF">VPNG_08291</name>
</gene>
<accession>A0A423WBW3</accession>
<evidence type="ECO:0000256" key="1">
    <source>
        <dbReference type="ARBA" id="ARBA00022857"/>
    </source>
</evidence>
<dbReference type="InterPro" id="IPR036291">
    <property type="entry name" value="NAD(P)-bd_dom_sf"/>
</dbReference>
<organism evidence="4 5">
    <name type="scientific">Cytospora leucostoma</name>
    <dbReference type="NCBI Taxonomy" id="1230097"/>
    <lineage>
        <taxon>Eukaryota</taxon>
        <taxon>Fungi</taxon>
        <taxon>Dikarya</taxon>
        <taxon>Ascomycota</taxon>
        <taxon>Pezizomycotina</taxon>
        <taxon>Sordariomycetes</taxon>
        <taxon>Sordariomycetidae</taxon>
        <taxon>Diaporthales</taxon>
        <taxon>Cytosporaceae</taxon>
        <taxon>Cytospora</taxon>
    </lineage>
</organism>
<dbReference type="Proteomes" id="UP000285146">
    <property type="component" value="Unassembled WGS sequence"/>
</dbReference>
<feature type="domain" description="NmrA-like" evidence="3">
    <location>
        <begin position="18"/>
        <end position="161"/>
    </location>
</feature>
<sequence>MSPKYAKDQPAAFLNSIERVAIVGAGGRIGRYITEELLKTGKHSVTALTRQGSTNKVPEGVNAVPVNYDDEQSLVTALQGQQVLIITMSVAAPPDTQSKLIRAAAEAKVPYVFPNAWGHDIGNEDLQKDTLFSQVAEARKDIESLGTSKWTAVACGFWYEFSLGGTADRYGFEFGLDNRSVVFFDDGNAKINTSTWRQVGRGVAAFLSLKVLPEDEDDTAPAIENWANRILYISSFLVSQRDMFESVKRVTGTTDAEWKITYEDSEQRYKRSVQELRNGDRNGFVRLLYTRVFYPNGDGNYETSKGLANESLGLPEEDLDEATREAIRLAVTGEWKY</sequence>
<dbReference type="CDD" id="cd05259">
    <property type="entry name" value="PCBER_SDR_a"/>
    <property type="match status" value="1"/>
</dbReference>
<dbReference type="AlphaFoldDB" id="A0A423WBW3"/>
<dbReference type="PANTHER" id="PTHR47706:SF7">
    <property type="entry name" value="CIPA-LIKE, PUTATIVE (AFU_ORTHOLOGUE AFUA_1G01630)-RELATED"/>
    <property type="match status" value="1"/>
</dbReference>
<proteinExistence type="predicted"/>